<feature type="transmembrane region" description="Helical" evidence="1">
    <location>
        <begin position="112"/>
        <end position="132"/>
    </location>
</feature>
<sequence length="306" mass="32530">MKPDEIQLLAYVNGELPAHERAEIEQALRSSPDVAEQVALLRASQLPYREAFARQKLPPVPAGLAQKIDDLARAAAQKDSTPQPGANDPVMPQVPGVAATAPVRSRLRFAPAWLAVAFVAGAFVCGAVLRLGPGAAAGLQSASVESAGSARSWVVAAAGYQQLYSRDTLEYVDGNADLSKKTLDEIRSEDGLAVNIPDLRAAGLTFKRVQRLRFGNKALVQIVYLPQQGAPVALCVMKETKPDQAVAERRIDSMNVVTWRQAELGYALIGKPDQVDLAALAKRISGNQVDSLFGDAALPGLAPHVG</sequence>
<proteinExistence type="predicted"/>
<organism evidence="2 3">
    <name type="scientific">Paraburkholderia megapolitana</name>
    <dbReference type="NCBI Taxonomy" id="420953"/>
    <lineage>
        <taxon>Bacteria</taxon>
        <taxon>Pseudomonadati</taxon>
        <taxon>Pseudomonadota</taxon>
        <taxon>Betaproteobacteria</taxon>
        <taxon>Burkholderiales</taxon>
        <taxon>Burkholderiaceae</taxon>
        <taxon>Paraburkholderia</taxon>
    </lineage>
</organism>
<keyword evidence="1 2" id="KW-0812">Transmembrane</keyword>
<gene>
    <name evidence="2" type="ORF">SAMN05192543_101828</name>
</gene>
<dbReference type="STRING" id="420953.SAMN05192543_101828"/>
<evidence type="ECO:0000313" key="2">
    <source>
        <dbReference type="EMBL" id="SFH97336.1"/>
    </source>
</evidence>
<accession>A0A1I3EEK6</accession>
<dbReference type="AlphaFoldDB" id="A0A1I3EEK6"/>
<dbReference type="Proteomes" id="UP000199548">
    <property type="component" value="Unassembled WGS sequence"/>
</dbReference>
<keyword evidence="1" id="KW-0472">Membrane</keyword>
<evidence type="ECO:0000313" key="3">
    <source>
        <dbReference type="Proteomes" id="UP000199548"/>
    </source>
</evidence>
<name>A0A1I3EEK6_9BURK</name>
<protein>
    <submittedName>
        <fullName evidence="2">Transmembrane transcriptional regulator (Anti-sigma factor RsiW)</fullName>
    </submittedName>
</protein>
<dbReference type="RefSeq" id="WP_091007739.1">
    <property type="nucleotide sequence ID" value="NZ_CP041743.1"/>
</dbReference>
<keyword evidence="3" id="KW-1185">Reference proteome</keyword>
<keyword evidence="1" id="KW-1133">Transmembrane helix</keyword>
<reference evidence="2 3" key="1">
    <citation type="submission" date="2016-10" db="EMBL/GenBank/DDBJ databases">
        <authorList>
            <person name="de Groot N.N."/>
        </authorList>
    </citation>
    <scope>NUCLEOTIDE SEQUENCE [LARGE SCALE GENOMIC DNA]</scope>
    <source>
        <strain evidence="2 3">LMG 23650</strain>
    </source>
</reference>
<evidence type="ECO:0000256" key="1">
    <source>
        <dbReference type="SAM" id="Phobius"/>
    </source>
</evidence>
<dbReference type="EMBL" id="FOQU01000001">
    <property type="protein sequence ID" value="SFH97336.1"/>
    <property type="molecule type" value="Genomic_DNA"/>
</dbReference>
<dbReference type="OrthoDB" id="6843348at2"/>